<dbReference type="InterPro" id="IPR016040">
    <property type="entry name" value="NAD(P)-bd_dom"/>
</dbReference>
<reference evidence="2 3" key="1">
    <citation type="submission" date="2017-05" db="EMBL/GenBank/DDBJ databases">
        <title>Vagococcus spp. assemblies.</title>
        <authorList>
            <person name="Gulvik C.A."/>
        </authorList>
    </citation>
    <scope>NUCLEOTIDE SEQUENCE [LARGE SCALE GENOMIC DNA]</scope>
    <source>
        <strain evidence="2 3">CCUG 51432</strain>
    </source>
</reference>
<dbReference type="EMBL" id="NGKA01000016">
    <property type="protein sequence ID" value="RSU10163.1"/>
    <property type="molecule type" value="Genomic_DNA"/>
</dbReference>
<dbReference type="Proteomes" id="UP000287605">
    <property type="component" value="Unassembled WGS sequence"/>
</dbReference>
<name>A0A430AQA9_9ENTE</name>
<accession>A0A430AQA9</accession>
<sequence>MKIGIIGATGKQGNLILQEALNRGHEVLACVRNKDKLTQEVPYIEKELYDLTTEEIEPLDVVVNAFNAPPNMPQLHQSSLRHITKILKQTPVRLYVVGGAGSLYTDDSKTTMLFEQEGFPKSFHLTAENMAKSLKELENSTGTTWTYVSPAAHFDFNGPKTGQYKIGGEVISYDENGKSYLSYQDYASAMLDIIESGNYKNERISVYS</sequence>
<proteinExistence type="predicted"/>
<dbReference type="GO" id="GO:0016646">
    <property type="term" value="F:oxidoreductase activity, acting on the CH-NH group of donors, NAD or NADP as acceptor"/>
    <property type="evidence" value="ECO:0007669"/>
    <property type="project" value="TreeGrafter"/>
</dbReference>
<dbReference type="PANTHER" id="PTHR43355:SF2">
    <property type="entry name" value="FLAVIN REDUCTASE (NADPH)"/>
    <property type="match status" value="1"/>
</dbReference>
<evidence type="ECO:0000259" key="1">
    <source>
        <dbReference type="Pfam" id="PF13460"/>
    </source>
</evidence>
<dbReference type="SUPFAM" id="SSF51735">
    <property type="entry name" value="NAD(P)-binding Rossmann-fold domains"/>
    <property type="match status" value="1"/>
</dbReference>
<dbReference type="Pfam" id="PF13460">
    <property type="entry name" value="NAD_binding_10"/>
    <property type="match status" value="1"/>
</dbReference>
<dbReference type="InterPro" id="IPR036291">
    <property type="entry name" value="NAD(P)-bd_dom_sf"/>
</dbReference>
<protein>
    <submittedName>
        <fullName evidence="2">NADH-flavin reductase</fullName>
    </submittedName>
</protein>
<dbReference type="CDD" id="cd05244">
    <property type="entry name" value="BVR-B_like_SDR_a"/>
    <property type="match status" value="1"/>
</dbReference>
<dbReference type="AlphaFoldDB" id="A0A430AQA9"/>
<evidence type="ECO:0000313" key="2">
    <source>
        <dbReference type="EMBL" id="RSU10163.1"/>
    </source>
</evidence>
<gene>
    <name evidence="2" type="ORF">CBF29_10265</name>
</gene>
<keyword evidence="3" id="KW-1185">Reference proteome</keyword>
<dbReference type="OrthoDB" id="9785372at2"/>
<comment type="caution">
    <text evidence="2">The sequence shown here is derived from an EMBL/GenBank/DDBJ whole genome shotgun (WGS) entry which is preliminary data.</text>
</comment>
<dbReference type="RefSeq" id="WP_126809636.1">
    <property type="nucleotide sequence ID" value="NZ_NGKA01000016.1"/>
</dbReference>
<organism evidence="2 3">
    <name type="scientific">Vagococcus elongatus</name>
    <dbReference type="NCBI Taxonomy" id="180344"/>
    <lineage>
        <taxon>Bacteria</taxon>
        <taxon>Bacillati</taxon>
        <taxon>Bacillota</taxon>
        <taxon>Bacilli</taxon>
        <taxon>Lactobacillales</taxon>
        <taxon>Enterococcaceae</taxon>
        <taxon>Vagococcus</taxon>
    </lineage>
</organism>
<dbReference type="PANTHER" id="PTHR43355">
    <property type="entry name" value="FLAVIN REDUCTASE (NADPH)"/>
    <property type="match status" value="1"/>
</dbReference>
<evidence type="ECO:0000313" key="3">
    <source>
        <dbReference type="Proteomes" id="UP000287605"/>
    </source>
</evidence>
<dbReference type="InterPro" id="IPR051606">
    <property type="entry name" value="Polyketide_Oxido-like"/>
</dbReference>
<feature type="domain" description="NAD(P)-binding" evidence="1">
    <location>
        <begin position="7"/>
        <end position="195"/>
    </location>
</feature>
<dbReference type="Gene3D" id="3.40.50.720">
    <property type="entry name" value="NAD(P)-binding Rossmann-like Domain"/>
    <property type="match status" value="1"/>
</dbReference>